<dbReference type="AlphaFoldDB" id="A0A840XX99"/>
<keyword evidence="1" id="KW-0812">Transmembrane</keyword>
<comment type="caution">
    <text evidence="3">The sequence shown here is derived from an EMBL/GenBank/DDBJ whole genome shotgun (WGS) entry which is preliminary data.</text>
</comment>
<keyword evidence="1" id="KW-1133">Transmembrane helix</keyword>
<dbReference type="EMBL" id="JACIJE010000001">
    <property type="protein sequence ID" value="MBB5688451.1"/>
    <property type="molecule type" value="Genomic_DNA"/>
</dbReference>
<keyword evidence="1" id="KW-0472">Membrane</keyword>
<feature type="transmembrane region" description="Helical" evidence="1">
    <location>
        <begin position="172"/>
        <end position="191"/>
    </location>
</feature>
<dbReference type="RefSeq" id="WP_184481056.1">
    <property type="nucleotide sequence ID" value="NZ_JAAEDJ010000308.1"/>
</dbReference>
<evidence type="ECO:0008006" key="5">
    <source>
        <dbReference type="Google" id="ProtNLM"/>
    </source>
</evidence>
<protein>
    <recommendedName>
        <fullName evidence="5">PEP-CTERM protein-sorting domain-containing protein</fullName>
    </recommendedName>
</protein>
<evidence type="ECO:0000256" key="1">
    <source>
        <dbReference type="SAM" id="Phobius"/>
    </source>
</evidence>
<evidence type="ECO:0000313" key="4">
    <source>
        <dbReference type="Proteomes" id="UP000562254"/>
    </source>
</evidence>
<sequence length="195" mass="19649">MVKWMRAAGAALLALGLALAAPRAADAALVEVTFNASGLWELEPGTVPPPTPPFGTDPNPVLTGTALLDNARSGEDALLAFSMVTGGKTWSLASGLLFFSVEFAGDGSVRDLFIGLGGADGFLILGGEAGSRIGATLSLAQMAGGVGQGMVTLSCNDCLLIESRVLPVPTPAALALFGMGLIGLGAARRLVRRAA</sequence>
<keyword evidence="4" id="KW-1185">Reference proteome</keyword>
<reference evidence="3 4" key="1">
    <citation type="submission" date="2020-08" db="EMBL/GenBank/DDBJ databases">
        <title>Genomic Encyclopedia of Type Strains, Phase IV (KMG-IV): sequencing the most valuable type-strain genomes for metagenomic binning, comparative biology and taxonomic classification.</title>
        <authorList>
            <person name="Goeker M."/>
        </authorList>
    </citation>
    <scope>NUCLEOTIDE SEQUENCE [LARGE SCALE GENOMIC DNA]</scope>
    <source>
        <strain evidence="3 4">DSM 25895</strain>
    </source>
</reference>
<accession>A0A840XX99</accession>
<organism evidence="3 4">
    <name type="scientific">Neoroseomonas alkaliterrae</name>
    <dbReference type="NCBI Taxonomy" id="1452450"/>
    <lineage>
        <taxon>Bacteria</taxon>
        <taxon>Pseudomonadati</taxon>
        <taxon>Pseudomonadota</taxon>
        <taxon>Alphaproteobacteria</taxon>
        <taxon>Acetobacterales</taxon>
        <taxon>Acetobacteraceae</taxon>
        <taxon>Neoroseomonas</taxon>
    </lineage>
</organism>
<feature type="chain" id="PRO_5032424608" description="PEP-CTERM protein-sorting domain-containing protein" evidence="2">
    <location>
        <begin position="28"/>
        <end position="195"/>
    </location>
</feature>
<evidence type="ECO:0000313" key="3">
    <source>
        <dbReference type="EMBL" id="MBB5688451.1"/>
    </source>
</evidence>
<keyword evidence="2" id="KW-0732">Signal</keyword>
<evidence type="ECO:0000256" key="2">
    <source>
        <dbReference type="SAM" id="SignalP"/>
    </source>
</evidence>
<feature type="signal peptide" evidence="2">
    <location>
        <begin position="1"/>
        <end position="27"/>
    </location>
</feature>
<name>A0A840XX99_9PROT</name>
<gene>
    <name evidence="3" type="ORF">FHS88_000561</name>
</gene>
<dbReference type="Proteomes" id="UP000562254">
    <property type="component" value="Unassembled WGS sequence"/>
</dbReference>
<proteinExistence type="predicted"/>